<keyword evidence="3" id="KW-1185">Reference proteome</keyword>
<evidence type="ECO:0000256" key="1">
    <source>
        <dbReference type="SAM" id="MobiDB-lite"/>
    </source>
</evidence>
<evidence type="ECO:0000313" key="3">
    <source>
        <dbReference type="Proteomes" id="UP000240883"/>
    </source>
</evidence>
<dbReference type="Proteomes" id="UP000240883">
    <property type="component" value="Unassembled WGS sequence"/>
</dbReference>
<accession>A0A2T2NPV6</accession>
<evidence type="ECO:0000313" key="2">
    <source>
        <dbReference type="EMBL" id="PSN67108.1"/>
    </source>
</evidence>
<reference evidence="2 3" key="1">
    <citation type="journal article" date="2018" name="Front. Microbiol.">
        <title>Genome-Wide Analysis of Corynespora cassiicola Leaf Fall Disease Putative Effectors.</title>
        <authorList>
            <person name="Lopez D."/>
            <person name="Ribeiro S."/>
            <person name="Label P."/>
            <person name="Fumanal B."/>
            <person name="Venisse J.S."/>
            <person name="Kohler A."/>
            <person name="de Oliveira R.R."/>
            <person name="Labutti K."/>
            <person name="Lipzen A."/>
            <person name="Lail K."/>
            <person name="Bauer D."/>
            <person name="Ohm R.A."/>
            <person name="Barry K.W."/>
            <person name="Spatafora J."/>
            <person name="Grigoriev I.V."/>
            <person name="Martin F.M."/>
            <person name="Pujade-Renaud V."/>
        </authorList>
    </citation>
    <scope>NUCLEOTIDE SEQUENCE [LARGE SCALE GENOMIC DNA]</scope>
    <source>
        <strain evidence="2 3">Philippines</strain>
    </source>
</reference>
<feature type="region of interest" description="Disordered" evidence="1">
    <location>
        <begin position="1"/>
        <end position="45"/>
    </location>
</feature>
<sequence length="194" mass="20938">MSARYNSGKPPTARPQAGLAANSKARGQGSASWSRCQASEGEGTPGCWVRRPELHTCRRHLLPHPVSRYGCRAFPTVAQPQRALPSARPGQTHRLTTAQLAQLAQLAPFWALDRRRLTEAGKLGDLDSLQSDDLHGPPPRLCLWPRLSCHACAGGGDQSVRDPASRPALKIRPTLSFGGNASSRILHTRASTSK</sequence>
<dbReference type="EMBL" id="KZ678135">
    <property type="protein sequence ID" value="PSN67108.1"/>
    <property type="molecule type" value="Genomic_DNA"/>
</dbReference>
<gene>
    <name evidence="2" type="ORF">BS50DRAFT_382523</name>
</gene>
<proteinExistence type="predicted"/>
<name>A0A2T2NPV6_CORCC</name>
<organism evidence="2 3">
    <name type="scientific">Corynespora cassiicola Philippines</name>
    <dbReference type="NCBI Taxonomy" id="1448308"/>
    <lineage>
        <taxon>Eukaryota</taxon>
        <taxon>Fungi</taxon>
        <taxon>Dikarya</taxon>
        <taxon>Ascomycota</taxon>
        <taxon>Pezizomycotina</taxon>
        <taxon>Dothideomycetes</taxon>
        <taxon>Pleosporomycetidae</taxon>
        <taxon>Pleosporales</taxon>
        <taxon>Corynesporascaceae</taxon>
        <taxon>Corynespora</taxon>
    </lineage>
</organism>
<dbReference type="AlphaFoldDB" id="A0A2T2NPV6"/>
<protein>
    <submittedName>
        <fullName evidence="2">Uncharacterized protein</fullName>
    </submittedName>
</protein>